<gene>
    <name evidence="2" type="ORF">FCIRC_8306</name>
</gene>
<protein>
    <submittedName>
        <fullName evidence="2">Uncharacterized protein</fullName>
    </submittedName>
</protein>
<keyword evidence="3" id="KW-1185">Reference proteome</keyword>
<proteinExistence type="predicted"/>
<organism evidence="2 3">
    <name type="scientific">Fusarium circinatum</name>
    <name type="common">Pitch canker fungus</name>
    <name type="synonym">Gibberella circinata</name>
    <dbReference type="NCBI Taxonomy" id="48490"/>
    <lineage>
        <taxon>Eukaryota</taxon>
        <taxon>Fungi</taxon>
        <taxon>Dikarya</taxon>
        <taxon>Ascomycota</taxon>
        <taxon>Pezizomycotina</taxon>
        <taxon>Sordariomycetes</taxon>
        <taxon>Hypocreomycetidae</taxon>
        <taxon>Hypocreales</taxon>
        <taxon>Nectriaceae</taxon>
        <taxon>Fusarium</taxon>
        <taxon>Fusarium fujikuroi species complex</taxon>
    </lineage>
</organism>
<comment type="caution">
    <text evidence="2">The sequence shown here is derived from an EMBL/GenBank/DDBJ whole genome shotgun (WGS) entry which is preliminary data.</text>
</comment>
<reference evidence="2 3" key="2">
    <citation type="submission" date="2020-05" db="EMBL/GenBank/DDBJ databases">
        <title>Identification and distribution of gene clusters putatively required for synthesis of sphingolipid metabolism inhibitors in phylogenetically diverse species of the filamentous fungus Fusarium.</title>
        <authorList>
            <person name="Kim H.-S."/>
            <person name="Busman M."/>
            <person name="Brown D.W."/>
            <person name="Divon H."/>
            <person name="Uhlig S."/>
            <person name="Proctor R.H."/>
        </authorList>
    </citation>
    <scope>NUCLEOTIDE SEQUENCE [LARGE SCALE GENOMIC DNA]</scope>
    <source>
        <strain evidence="2 3">NRRL 25331</strain>
    </source>
</reference>
<dbReference type="EMBL" id="JAAQPE010000274">
    <property type="protein sequence ID" value="KAF5672603.1"/>
    <property type="molecule type" value="Genomic_DNA"/>
</dbReference>
<dbReference type="AlphaFoldDB" id="A0A8H5WWA4"/>
<accession>A0A8H5WWA4</accession>
<name>A0A8H5WWA4_FUSCI</name>
<feature type="region of interest" description="Disordered" evidence="1">
    <location>
        <begin position="81"/>
        <end position="109"/>
    </location>
</feature>
<evidence type="ECO:0000313" key="2">
    <source>
        <dbReference type="EMBL" id="KAF5672603.1"/>
    </source>
</evidence>
<dbReference type="Proteomes" id="UP000572754">
    <property type="component" value="Unassembled WGS sequence"/>
</dbReference>
<evidence type="ECO:0000313" key="3">
    <source>
        <dbReference type="Proteomes" id="UP000572754"/>
    </source>
</evidence>
<reference evidence="3" key="1">
    <citation type="journal article" date="2020" name="BMC Genomics">
        <title>Correction to: Identification and distribution of gene clusters required for synthesis of sphingolipid metabolism inhibitors in diverse species of the filamentous fungus Fusarium.</title>
        <authorList>
            <person name="Kim H.S."/>
            <person name="Lohmar J.M."/>
            <person name="Busman M."/>
            <person name="Brown D.W."/>
            <person name="Naumann T.A."/>
            <person name="Divon H.H."/>
            <person name="Lysoe E."/>
            <person name="Uhlig S."/>
            <person name="Proctor R.H."/>
        </authorList>
    </citation>
    <scope>NUCLEOTIDE SEQUENCE [LARGE SCALE GENOMIC DNA]</scope>
    <source>
        <strain evidence="3">NRRL 25331</strain>
    </source>
</reference>
<evidence type="ECO:0000256" key="1">
    <source>
        <dbReference type="SAM" id="MobiDB-lite"/>
    </source>
</evidence>
<sequence length="466" mass="51604">MPVAGSSPIGFTWPNAPLPGHSNSSQTIFEQETVQAAGHLNSGFTCIDDPMTWNWDYLSPQAAVDLPVSEQLFANMLNGHPEPRFNGNDNPNLRLDLSPRSGEPLRHRRKSSFRLYRQDVQRPQSVPGFDTILQQTHDIWPRGRDTKTWQFCARELISFVNAFATTATNSFILQPVAPANDSNDAELPLSLQRALSVCATSCTLAGSNRGILDQILETEMQNMLSGSVFHNASGYDATLAAFRQDLAQLQAMVLYQIITLFSTSARQQCLAMKYVPLVASQSRELLLRIQVLELERKNTLSSPFLPDELLSPSVTDLGVYASDQSVRELPESSSPLLLYDKPLHKSEIDSAYRTILISYLARSVHSALTSQTCTLLAELGSLPVFIHSNEPGSDISYDESQQAFWSGLRQSGEAQGLSGQNEMISYNEFVDRWSQQKEMLGLNESDRFVVLLLAACKGVEIVNGQA</sequence>